<comment type="catalytic activity">
    <reaction evidence="7">
        <text>heme b + 2 H(+) = protoporphyrin IX + Fe(2+)</text>
        <dbReference type="Rhea" id="RHEA:22584"/>
        <dbReference type="ChEBI" id="CHEBI:15378"/>
        <dbReference type="ChEBI" id="CHEBI:29033"/>
        <dbReference type="ChEBI" id="CHEBI:57306"/>
        <dbReference type="ChEBI" id="CHEBI:60344"/>
        <dbReference type="EC" id="4.98.1.1"/>
    </reaction>
</comment>
<dbReference type="InterPro" id="IPR001015">
    <property type="entry name" value="Ferrochelatase"/>
</dbReference>
<protein>
    <recommendedName>
        <fullName evidence="7">Ferrochelatase</fullName>
        <ecNumber evidence="7">4.98.1.1</ecNumber>
    </recommendedName>
    <alternativeName>
        <fullName evidence="7">Heme synthase</fullName>
    </alternativeName>
    <alternativeName>
        <fullName evidence="7">Protoheme ferro-lyase</fullName>
    </alternativeName>
</protein>
<keyword evidence="10" id="KW-1185">Reference proteome</keyword>
<dbReference type="GO" id="GO:0004325">
    <property type="term" value="F:ferrochelatase activity"/>
    <property type="evidence" value="ECO:0007669"/>
    <property type="project" value="UniProtKB-UniRule"/>
</dbReference>
<keyword evidence="7" id="KW-0963">Cytoplasm</keyword>
<evidence type="ECO:0000256" key="2">
    <source>
        <dbReference type="ARBA" id="ARBA00023004"/>
    </source>
</evidence>
<dbReference type="Pfam" id="PF00762">
    <property type="entry name" value="Ferrochelatase"/>
    <property type="match status" value="1"/>
</dbReference>
<dbReference type="GO" id="GO:0006783">
    <property type="term" value="P:heme biosynthetic process"/>
    <property type="evidence" value="ECO:0007669"/>
    <property type="project" value="UniProtKB-UniRule"/>
</dbReference>
<dbReference type="AlphaFoldDB" id="A0A1I2AJ31"/>
<evidence type="ECO:0000256" key="3">
    <source>
        <dbReference type="ARBA" id="ARBA00023133"/>
    </source>
</evidence>
<accession>A0A1I2AJ31</accession>
<gene>
    <name evidence="7" type="primary">hemH</name>
    <name evidence="9" type="ORF">SAMN04488541_1001192</name>
</gene>
<dbReference type="PANTHER" id="PTHR11108">
    <property type="entry name" value="FERROCHELATASE"/>
    <property type="match status" value="1"/>
</dbReference>
<dbReference type="Gene3D" id="3.40.50.1400">
    <property type="match status" value="2"/>
</dbReference>
<dbReference type="CDD" id="cd03411">
    <property type="entry name" value="Ferrochelatase_N"/>
    <property type="match status" value="1"/>
</dbReference>
<comment type="function">
    <text evidence="7">Catalyzes the ferrous insertion into protoporphyrin IX.</text>
</comment>
<comment type="similarity">
    <text evidence="1 7 8">Belongs to the ferrochelatase family.</text>
</comment>
<keyword evidence="7" id="KW-0479">Metal-binding</keyword>
<evidence type="ECO:0000256" key="6">
    <source>
        <dbReference type="ARBA" id="ARBA00024536"/>
    </source>
</evidence>
<dbReference type="PANTHER" id="PTHR11108:SF1">
    <property type="entry name" value="FERROCHELATASE, MITOCHONDRIAL"/>
    <property type="match status" value="1"/>
</dbReference>
<reference evidence="9 10" key="1">
    <citation type="submission" date="2016-10" db="EMBL/GenBank/DDBJ databases">
        <authorList>
            <person name="de Groot N.N."/>
        </authorList>
    </citation>
    <scope>NUCLEOTIDE SEQUENCE [LARGE SCALE GENOMIC DNA]</scope>
    <source>
        <strain>GEY</strain>
        <strain evidence="10">DSM 9560</strain>
    </source>
</reference>
<name>A0A1I2AJ31_9BACT</name>
<dbReference type="STRING" id="1003.SAMN04488541_1001192"/>
<evidence type="ECO:0000256" key="7">
    <source>
        <dbReference type="HAMAP-Rule" id="MF_00323"/>
    </source>
</evidence>
<organism evidence="9 10">
    <name type="scientific">Thermoflexibacter ruber</name>
    <dbReference type="NCBI Taxonomy" id="1003"/>
    <lineage>
        <taxon>Bacteria</taxon>
        <taxon>Pseudomonadati</taxon>
        <taxon>Bacteroidota</taxon>
        <taxon>Cytophagia</taxon>
        <taxon>Cytophagales</taxon>
        <taxon>Thermoflexibacteraceae</taxon>
        <taxon>Thermoflexibacter</taxon>
    </lineage>
</organism>
<dbReference type="UniPathway" id="UPA00252">
    <property type="reaction ID" value="UER00325"/>
</dbReference>
<comment type="catalytic activity">
    <reaction evidence="6">
        <text>Fe-coproporphyrin III + 2 H(+) = coproporphyrin III + Fe(2+)</text>
        <dbReference type="Rhea" id="RHEA:49572"/>
        <dbReference type="ChEBI" id="CHEBI:15378"/>
        <dbReference type="ChEBI" id="CHEBI:29033"/>
        <dbReference type="ChEBI" id="CHEBI:68438"/>
        <dbReference type="ChEBI" id="CHEBI:131725"/>
        <dbReference type="EC" id="4.99.1.9"/>
    </reaction>
    <physiologicalReaction direction="right-to-left" evidence="6">
        <dbReference type="Rhea" id="RHEA:49574"/>
    </physiologicalReaction>
</comment>
<evidence type="ECO:0000256" key="4">
    <source>
        <dbReference type="ARBA" id="ARBA00023239"/>
    </source>
</evidence>
<dbReference type="OrthoDB" id="9809741at2"/>
<keyword evidence="2 7" id="KW-0408">Iron</keyword>
<comment type="subcellular location">
    <subcellularLocation>
        <location evidence="7">Cytoplasm</location>
    </subcellularLocation>
</comment>
<evidence type="ECO:0000313" key="9">
    <source>
        <dbReference type="EMBL" id="SFE43906.1"/>
    </source>
</evidence>
<evidence type="ECO:0000256" key="8">
    <source>
        <dbReference type="RuleBase" id="RU004185"/>
    </source>
</evidence>
<keyword evidence="3 7" id="KW-0350">Heme biosynthesis</keyword>
<dbReference type="GO" id="GO:0046872">
    <property type="term" value="F:metal ion binding"/>
    <property type="evidence" value="ECO:0007669"/>
    <property type="project" value="UniProtKB-KW"/>
</dbReference>
<dbReference type="RefSeq" id="WP_091538437.1">
    <property type="nucleotide sequence ID" value="NZ_FONY01000001.1"/>
</dbReference>
<dbReference type="CDD" id="cd00419">
    <property type="entry name" value="Ferrochelatase_C"/>
    <property type="match status" value="1"/>
</dbReference>
<dbReference type="HAMAP" id="MF_00323">
    <property type="entry name" value="Ferrochelatase"/>
    <property type="match status" value="1"/>
</dbReference>
<dbReference type="EMBL" id="FONY01000001">
    <property type="protein sequence ID" value="SFE43906.1"/>
    <property type="molecule type" value="Genomic_DNA"/>
</dbReference>
<evidence type="ECO:0000256" key="1">
    <source>
        <dbReference type="ARBA" id="ARBA00007718"/>
    </source>
</evidence>
<dbReference type="NCBIfam" id="TIGR00109">
    <property type="entry name" value="hemH"/>
    <property type="match status" value="1"/>
</dbReference>
<dbReference type="EC" id="4.98.1.1" evidence="7"/>
<evidence type="ECO:0000313" key="10">
    <source>
        <dbReference type="Proteomes" id="UP000199513"/>
    </source>
</evidence>
<evidence type="ECO:0000256" key="5">
    <source>
        <dbReference type="ARBA" id="ARBA00023244"/>
    </source>
</evidence>
<proteinExistence type="inferred from homology"/>
<dbReference type="Proteomes" id="UP000199513">
    <property type="component" value="Unassembled WGS sequence"/>
</dbReference>
<feature type="binding site" evidence="7">
    <location>
        <position position="193"/>
    </location>
    <ligand>
        <name>Fe(2+)</name>
        <dbReference type="ChEBI" id="CHEBI:29033"/>
    </ligand>
</feature>
<keyword evidence="4 7" id="KW-0456">Lyase</keyword>
<keyword evidence="5 7" id="KW-0627">Porphyrin biosynthesis</keyword>
<dbReference type="GO" id="GO:0005737">
    <property type="term" value="C:cytoplasm"/>
    <property type="evidence" value="ECO:0007669"/>
    <property type="project" value="UniProtKB-SubCell"/>
</dbReference>
<dbReference type="InterPro" id="IPR033659">
    <property type="entry name" value="Ferrochelatase_N"/>
</dbReference>
<sequence length="336" mass="38426">MKLKTGILLVNLGTPDSPSVPDVRKYLRQFLMDGRVIDINPIGRFFLVNGIIAPFRAPKSAKTYRELWTDRGSPLLFYGEELADLLQKALGEDYVVSLGMRYQNPSIASALEKLNHQAIKKIIVLPLFPQYASATTGSVHQEVMRVVSKWQLMPQLVMIDSYPAHPEMIATFAELGRKYMKEHTFDHFIFTYHGLPQRQLKKADARCLTNGCCDIYSEENRLCYRAQCVETSRQLAKALGLEEKDYSISFQSRLGSDPWIQPYTDATIERLVREGKKNILVFTPSFVADCLETTIEVGEEYKELFEEKGGKHWQMVESLNTHPRWVNTLKDIVLNA</sequence>
<comment type="pathway">
    <text evidence="7">Porphyrin-containing compound metabolism; protoheme biosynthesis; protoheme from protoporphyrin-IX: step 1/1.</text>
</comment>
<dbReference type="SUPFAM" id="SSF53800">
    <property type="entry name" value="Chelatase"/>
    <property type="match status" value="1"/>
</dbReference>
<dbReference type="InterPro" id="IPR033644">
    <property type="entry name" value="Ferrochelatase_C"/>
</dbReference>
<feature type="binding site" evidence="7">
    <location>
        <position position="292"/>
    </location>
    <ligand>
        <name>Fe(2+)</name>
        <dbReference type="ChEBI" id="CHEBI:29033"/>
    </ligand>
</feature>